<feature type="domain" description="ABM" evidence="1">
    <location>
        <begin position="4"/>
        <end position="92"/>
    </location>
</feature>
<dbReference type="Pfam" id="PF03992">
    <property type="entry name" value="ABM"/>
    <property type="match status" value="1"/>
</dbReference>
<reference evidence="2 3" key="1">
    <citation type="submission" date="2019-11" db="EMBL/GenBank/DDBJ databases">
        <title>Genome sequences of 17 halophilic strains isolated from different environments.</title>
        <authorList>
            <person name="Furrow R.E."/>
        </authorList>
    </citation>
    <scope>NUCLEOTIDE SEQUENCE [LARGE SCALE GENOMIC DNA]</scope>
    <source>
        <strain evidence="2 3">22511_23_Filter</strain>
    </source>
</reference>
<dbReference type="SUPFAM" id="SSF54909">
    <property type="entry name" value="Dimeric alpha+beta barrel"/>
    <property type="match status" value="1"/>
</dbReference>
<dbReference type="EMBL" id="WMET01000001">
    <property type="protein sequence ID" value="MYL19609.1"/>
    <property type="molecule type" value="Genomic_DNA"/>
</dbReference>
<keyword evidence="2" id="KW-0560">Oxidoreductase</keyword>
<keyword evidence="2" id="KW-0503">Monooxygenase</keyword>
<gene>
    <name evidence="2" type="ORF">GLW04_06870</name>
</gene>
<comment type="caution">
    <text evidence="2">The sequence shown here is derived from an EMBL/GenBank/DDBJ whole genome shotgun (WGS) entry which is preliminary data.</text>
</comment>
<evidence type="ECO:0000259" key="1">
    <source>
        <dbReference type="PROSITE" id="PS51725"/>
    </source>
</evidence>
<dbReference type="PROSITE" id="PS51725">
    <property type="entry name" value="ABM"/>
    <property type="match status" value="1"/>
</dbReference>
<dbReference type="PANTHER" id="PTHR33336">
    <property type="entry name" value="QUINOL MONOOXYGENASE YGIN-RELATED"/>
    <property type="match status" value="1"/>
</dbReference>
<dbReference type="Proteomes" id="UP000460949">
    <property type="component" value="Unassembled WGS sequence"/>
</dbReference>
<dbReference type="InterPro" id="IPR011008">
    <property type="entry name" value="Dimeric_a/b-barrel"/>
</dbReference>
<dbReference type="Gene3D" id="3.30.70.100">
    <property type="match status" value="1"/>
</dbReference>
<organism evidence="2 3">
    <name type="scientific">Halobacillus litoralis</name>
    <dbReference type="NCBI Taxonomy" id="45668"/>
    <lineage>
        <taxon>Bacteria</taxon>
        <taxon>Bacillati</taxon>
        <taxon>Bacillota</taxon>
        <taxon>Bacilli</taxon>
        <taxon>Bacillales</taxon>
        <taxon>Bacillaceae</taxon>
        <taxon>Halobacillus</taxon>
    </lineage>
</organism>
<name>A0A845DRX3_9BACI</name>
<accession>A0A845DRX3</accession>
<dbReference type="GO" id="GO:0004497">
    <property type="term" value="F:monooxygenase activity"/>
    <property type="evidence" value="ECO:0007669"/>
    <property type="project" value="UniProtKB-KW"/>
</dbReference>
<dbReference type="AlphaFoldDB" id="A0A845DRX3"/>
<sequence length="96" mass="11283">MDMITINAFLTAKEGSEEELFHELKKVIEPSRNEAGCIDYVLHRSLDDYSVFVFYETWKDQEALQAHIDSDHYQAYREATQDLTSSREVHKLEKVQ</sequence>
<evidence type="ECO:0000313" key="3">
    <source>
        <dbReference type="Proteomes" id="UP000460949"/>
    </source>
</evidence>
<dbReference type="GO" id="GO:0005829">
    <property type="term" value="C:cytosol"/>
    <property type="evidence" value="ECO:0007669"/>
    <property type="project" value="TreeGrafter"/>
</dbReference>
<dbReference type="PANTHER" id="PTHR33336:SF3">
    <property type="entry name" value="ABM DOMAIN-CONTAINING PROTEIN"/>
    <property type="match status" value="1"/>
</dbReference>
<dbReference type="InterPro" id="IPR050744">
    <property type="entry name" value="AI-2_Isomerase_LsrG"/>
</dbReference>
<evidence type="ECO:0000313" key="2">
    <source>
        <dbReference type="EMBL" id="MYL19609.1"/>
    </source>
</evidence>
<proteinExistence type="predicted"/>
<dbReference type="InterPro" id="IPR007138">
    <property type="entry name" value="ABM_dom"/>
</dbReference>
<protein>
    <submittedName>
        <fullName evidence="2">Antibiotic biosynthesis monooxygenase</fullName>
    </submittedName>
</protein>